<evidence type="ECO:0000313" key="2">
    <source>
        <dbReference type="Proteomes" id="UP000554235"/>
    </source>
</evidence>
<gene>
    <name evidence="1" type="ORF">FALBO_15061</name>
</gene>
<dbReference type="AlphaFoldDB" id="A0A8H4P5N1"/>
<protein>
    <submittedName>
        <fullName evidence="1">Uncharacterized protein</fullName>
    </submittedName>
</protein>
<sequence length="251" mass="29180">MTTNDGAKAIPNQTLSTPLEDRYFERVEQALRTYQASRAAEYEWAERNKKQAPVVDHKAIVETISSYLPKRHVGDMNLMARLVEGYLQGDFLRFLDSETGRANRHLRNVKHQANLYALEVFQTPSQWLHKIQCSEREAAHAHERRFGELSAQKDTAEAIISMEREIGATSNQKIHRQALILMLLDKELGHKWTDLYREHYSKLETVAKFKFLIKPVVREWVKEQVAAFDAAKKAEMRRGCVSLFRHWCASR</sequence>
<dbReference type="EMBL" id="JAADYS010002542">
    <property type="protein sequence ID" value="KAF4458208.1"/>
    <property type="molecule type" value="Genomic_DNA"/>
</dbReference>
<reference evidence="1 2" key="1">
    <citation type="submission" date="2020-01" db="EMBL/GenBank/DDBJ databases">
        <title>Identification and distribution of gene clusters putatively required for synthesis of sphingolipid metabolism inhibitors in phylogenetically diverse species of the filamentous fungus Fusarium.</title>
        <authorList>
            <person name="Kim H.-S."/>
            <person name="Busman M."/>
            <person name="Brown D.W."/>
            <person name="Divon H."/>
            <person name="Uhlig S."/>
            <person name="Proctor R.H."/>
        </authorList>
    </citation>
    <scope>NUCLEOTIDE SEQUENCE [LARGE SCALE GENOMIC DNA]</scope>
    <source>
        <strain evidence="1 2">NRRL 20459</strain>
    </source>
</reference>
<organism evidence="1 2">
    <name type="scientific">Fusarium albosuccineum</name>
    <dbReference type="NCBI Taxonomy" id="1237068"/>
    <lineage>
        <taxon>Eukaryota</taxon>
        <taxon>Fungi</taxon>
        <taxon>Dikarya</taxon>
        <taxon>Ascomycota</taxon>
        <taxon>Pezizomycotina</taxon>
        <taxon>Sordariomycetes</taxon>
        <taxon>Hypocreomycetidae</taxon>
        <taxon>Hypocreales</taxon>
        <taxon>Nectriaceae</taxon>
        <taxon>Fusarium</taxon>
        <taxon>Fusarium decemcellulare species complex</taxon>
    </lineage>
</organism>
<keyword evidence="2" id="KW-1185">Reference proteome</keyword>
<name>A0A8H4P5N1_9HYPO</name>
<evidence type="ECO:0000313" key="1">
    <source>
        <dbReference type="EMBL" id="KAF4458208.1"/>
    </source>
</evidence>
<dbReference type="Proteomes" id="UP000554235">
    <property type="component" value="Unassembled WGS sequence"/>
</dbReference>
<proteinExistence type="predicted"/>
<accession>A0A8H4P5N1</accession>
<comment type="caution">
    <text evidence="1">The sequence shown here is derived from an EMBL/GenBank/DDBJ whole genome shotgun (WGS) entry which is preliminary data.</text>
</comment>